<feature type="transmembrane region" description="Helical" evidence="7">
    <location>
        <begin position="176"/>
        <end position="197"/>
    </location>
</feature>
<evidence type="ECO:0000256" key="2">
    <source>
        <dbReference type="ARBA" id="ARBA00022692"/>
    </source>
</evidence>
<evidence type="ECO:0000259" key="8">
    <source>
        <dbReference type="PROSITE" id="PS50253"/>
    </source>
</evidence>
<dbReference type="InterPro" id="IPR013833">
    <property type="entry name" value="Cyt_c_oxidase_su3_a-hlx"/>
</dbReference>
<feature type="transmembrane region" description="Helical" evidence="7">
    <location>
        <begin position="67"/>
        <end position="87"/>
    </location>
</feature>
<comment type="subcellular location">
    <subcellularLocation>
        <location evidence="6">Cell membrane</location>
        <topology evidence="6">Multi-pass membrane protein</topology>
    </subcellularLocation>
    <subcellularLocation>
        <location evidence="1">Membrane</location>
        <topology evidence="1">Multi-pass membrane protein</topology>
    </subcellularLocation>
</comment>
<dbReference type="EMBL" id="CADCSZ010000091">
    <property type="protein sequence ID" value="CAA9236248.1"/>
    <property type="molecule type" value="Genomic_DNA"/>
</dbReference>
<organism evidence="9">
    <name type="scientific">uncultured Acidimicrobiales bacterium</name>
    <dbReference type="NCBI Taxonomy" id="310071"/>
    <lineage>
        <taxon>Bacteria</taxon>
        <taxon>Bacillati</taxon>
        <taxon>Actinomycetota</taxon>
        <taxon>Acidimicrobiia</taxon>
        <taxon>Acidimicrobiales</taxon>
        <taxon>environmental samples</taxon>
    </lineage>
</organism>
<sequence>MTVAAPAALPPAAAVLERTRSRNAVVVGTALYGLAALVLTAGLIGAYTTFRSGVSPWPPEGVKKENYFGTLLLAASGMLMLTAEWMVWSVHHGIRRQTAQAAGLASLLLLAMLNGLLFTVDEAGFGAATHGYGVLFYAFMLVAALTQLAALAAVVAGMARTGGRQISPAEPQLARAVSIVLHVAALTWVMVWGTLYAGSR</sequence>
<dbReference type="PROSITE" id="PS50253">
    <property type="entry name" value="COX3"/>
    <property type="match status" value="1"/>
</dbReference>
<feature type="transmembrane region" description="Helical" evidence="7">
    <location>
        <begin position="99"/>
        <end position="120"/>
    </location>
</feature>
<feature type="transmembrane region" description="Helical" evidence="7">
    <location>
        <begin position="24"/>
        <end position="47"/>
    </location>
</feature>
<name>A0A6J4HY26_9ACTN</name>
<evidence type="ECO:0000256" key="7">
    <source>
        <dbReference type="SAM" id="Phobius"/>
    </source>
</evidence>
<dbReference type="InterPro" id="IPR000298">
    <property type="entry name" value="Cyt_c_oxidase-like_su3"/>
</dbReference>
<proteinExistence type="inferred from homology"/>
<evidence type="ECO:0000313" key="9">
    <source>
        <dbReference type="EMBL" id="CAA9236248.1"/>
    </source>
</evidence>
<dbReference type="Gene3D" id="1.20.120.80">
    <property type="entry name" value="Cytochrome c oxidase, subunit III, four-helix bundle"/>
    <property type="match status" value="1"/>
</dbReference>
<dbReference type="InterPro" id="IPR035973">
    <property type="entry name" value="Cyt_c_oxidase_su3-like_sf"/>
</dbReference>
<evidence type="ECO:0000256" key="1">
    <source>
        <dbReference type="ARBA" id="ARBA00004141"/>
    </source>
</evidence>
<reference evidence="9" key="1">
    <citation type="submission" date="2020-02" db="EMBL/GenBank/DDBJ databases">
        <authorList>
            <person name="Meier V. D."/>
        </authorList>
    </citation>
    <scope>NUCLEOTIDE SEQUENCE</scope>
    <source>
        <strain evidence="9">AVDCRST_MAG76</strain>
    </source>
</reference>
<keyword evidence="2 6" id="KW-0812">Transmembrane</keyword>
<dbReference type="AlphaFoldDB" id="A0A6J4HY26"/>
<evidence type="ECO:0000256" key="3">
    <source>
        <dbReference type="ARBA" id="ARBA00022989"/>
    </source>
</evidence>
<evidence type="ECO:0000256" key="5">
    <source>
        <dbReference type="ARBA" id="ARBA00031400"/>
    </source>
</evidence>
<keyword evidence="4 7" id="KW-0472">Membrane</keyword>
<comment type="similarity">
    <text evidence="6">Belongs to the cytochrome c oxidase subunit 3 family.</text>
</comment>
<feature type="transmembrane region" description="Helical" evidence="7">
    <location>
        <begin position="132"/>
        <end position="155"/>
    </location>
</feature>
<evidence type="ECO:0000256" key="4">
    <source>
        <dbReference type="ARBA" id="ARBA00023136"/>
    </source>
</evidence>
<accession>A0A6J4HY26</accession>
<dbReference type="GO" id="GO:0022904">
    <property type="term" value="P:respiratory electron transport chain"/>
    <property type="evidence" value="ECO:0007669"/>
    <property type="project" value="InterPro"/>
</dbReference>
<evidence type="ECO:0000256" key="6">
    <source>
        <dbReference type="RuleBase" id="RU003376"/>
    </source>
</evidence>
<gene>
    <name evidence="9" type="ORF">AVDCRST_MAG76-1525</name>
</gene>
<keyword evidence="3 7" id="KW-1133">Transmembrane helix</keyword>
<dbReference type="SUPFAM" id="SSF81452">
    <property type="entry name" value="Cytochrome c oxidase subunit III-like"/>
    <property type="match status" value="1"/>
</dbReference>
<feature type="domain" description="Heme-copper oxidase subunit III family profile" evidence="8">
    <location>
        <begin position="1"/>
        <end position="200"/>
    </location>
</feature>
<dbReference type="GO" id="GO:0005886">
    <property type="term" value="C:plasma membrane"/>
    <property type="evidence" value="ECO:0007669"/>
    <property type="project" value="UniProtKB-SubCell"/>
</dbReference>
<protein>
    <recommendedName>
        <fullName evidence="5">Cytochrome aa3 subunit 3</fullName>
    </recommendedName>
</protein>
<dbReference type="GO" id="GO:0004129">
    <property type="term" value="F:cytochrome-c oxidase activity"/>
    <property type="evidence" value="ECO:0007669"/>
    <property type="project" value="InterPro"/>
</dbReference>